<keyword evidence="2" id="KW-1185">Reference proteome</keyword>
<gene>
    <name evidence="1" type="ordered locus">Nmlp_3794</name>
</gene>
<dbReference type="KEGG" id="nmo:Nmlp_3794"/>
<reference evidence="1 2" key="1">
    <citation type="journal article" date="2013" name="Genome Announc.">
        <title>Genome of the haloarchaeon Natronomonas moolapensis, a neutrophilic member of a previously haloalkaliphilic genus.</title>
        <authorList>
            <person name="Dyall-Smith M.L."/>
            <person name="Pfeiffer F."/>
            <person name="Oberwinkler T."/>
            <person name="Klee K."/>
            <person name="Rampp M."/>
            <person name="Palm P."/>
            <person name="Gross K."/>
            <person name="Schuster S.C."/>
            <person name="Oesterhelt D."/>
        </authorList>
    </citation>
    <scope>NUCLEOTIDE SEQUENCE [LARGE SCALE GENOMIC DNA]</scope>
    <source>
        <strain evidence="2">DSM 18674 / JCM 14361 / 8.8.11</strain>
    </source>
</reference>
<accession>M1XTQ4</accession>
<evidence type="ECO:0000313" key="1">
    <source>
        <dbReference type="EMBL" id="CCQ37907.1"/>
    </source>
</evidence>
<dbReference type="eggNOG" id="arCOG06412">
    <property type="taxonomic scope" value="Archaea"/>
</dbReference>
<dbReference type="InterPro" id="IPR055982">
    <property type="entry name" value="DUF7560"/>
</dbReference>
<dbReference type="Pfam" id="PF24441">
    <property type="entry name" value="DUF7560"/>
    <property type="match status" value="1"/>
</dbReference>
<dbReference type="EMBL" id="HF582854">
    <property type="protein sequence ID" value="CCQ37907.1"/>
    <property type="molecule type" value="Genomic_DNA"/>
</dbReference>
<dbReference type="AlphaFoldDB" id="M1XTQ4"/>
<organism evidence="1 2">
    <name type="scientific">Natronomonas moolapensis (strain DSM 18674 / CECT 7526 / JCM 14361 / 8.8.11)</name>
    <dbReference type="NCBI Taxonomy" id="268739"/>
    <lineage>
        <taxon>Archaea</taxon>
        <taxon>Methanobacteriati</taxon>
        <taxon>Methanobacteriota</taxon>
        <taxon>Stenosarchaea group</taxon>
        <taxon>Halobacteria</taxon>
        <taxon>Halobacteriales</taxon>
        <taxon>Natronomonadaceae</taxon>
        <taxon>Natronomonas</taxon>
    </lineage>
</organism>
<protein>
    <submittedName>
        <fullName evidence="1">Small CPxCG-related zinc finger protein</fullName>
    </submittedName>
</protein>
<proteinExistence type="predicted"/>
<dbReference type="HOGENOM" id="CLU_206272_0_0_2"/>
<evidence type="ECO:0000313" key="2">
    <source>
        <dbReference type="Proteomes" id="UP000011867"/>
    </source>
</evidence>
<dbReference type="Proteomes" id="UP000011867">
    <property type="component" value="Chromosome"/>
</dbReference>
<name>M1XTQ4_NATM8</name>
<dbReference type="OrthoDB" id="284396at2157"/>
<sequence length="47" mass="4979">MGSYVFGCSECGQEIEVDASMRTAILSNGCPVCTEPARTECFEPTGT</sequence>